<dbReference type="RefSeq" id="WP_381843590.1">
    <property type="nucleotide sequence ID" value="NZ_JBHYTS010000171.1"/>
</dbReference>
<gene>
    <name evidence="2" type="ORF">ACFW88_36415</name>
</gene>
<dbReference type="EMBL" id="JBHYTS010000171">
    <property type="protein sequence ID" value="MFE1755951.1"/>
    <property type="molecule type" value="Genomic_DNA"/>
</dbReference>
<feature type="domain" description="HNH nuclease" evidence="1">
    <location>
        <begin position="168"/>
        <end position="228"/>
    </location>
</feature>
<dbReference type="InterPro" id="IPR002711">
    <property type="entry name" value="HNH"/>
</dbReference>
<dbReference type="Pfam" id="PF01844">
    <property type="entry name" value="HNH"/>
    <property type="match status" value="1"/>
</dbReference>
<keyword evidence="2" id="KW-0255">Endonuclease</keyword>
<proteinExistence type="predicted"/>
<dbReference type="CDD" id="cd00085">
    <property type="entry name" value="HNHc"/>
    <property type="match status" value="1"/>
</dbReference>
<dbReference type="Gene3D" id="1.10.30.50">
    <property type="match status" value="1"/>
</dbReference>
<evidence type="ECO:0000313" key="2">
    <source>
        <dbReference type="EMBL" id="MFE1755951.1"/>
    </source>
</evidence>
<dbReference type="InterPro" id="IPR003615">
    <property type="entry name" value="HNH_nuc"/>
</dbReference>
<evidence type="ECO:0000313" key="3">
    <source>
        <dbReference type="Proteomes" id="UP001599756"/>
    </source>
</evidence>
<name>A0ABW6HHV0_9ACTN</name>
<dbReference type="Proteomes" id="UP001599756">
    <property type="component" value="Unassembled WGS sequence"/>
</dbReference>
<feature type="non-terminal residue" evidence="2">
    <location>
        <position position="1"/>
    </location>
</feature>
<dbReference type="SMART" id="SM00507">
    <property type="entry name" value="HNHc"/>
    <property type="match status" value="1"/>
</dbReference>
<keyword evidence="2" id="KW-0540">Nuclease</keyword>
<reference evidence="2 3" key="1">
    <citation type="submission" date="2024-09" db="EMBL/GenBank/DDBJ databases">
        <title>The Natural Products Discovery Center: Release of the First 8490 Sequenced Strains for Exploring Actinobacteria Biosynthetic Diversity.</title>
        <authorList>
            <person name="Kalkreuter E."/>
            <person name="Kautsar S.A."/>
            <person name="Yang D."/>
            <person name="Bader C.D."/>
            <person name="Teijaro C.N."/>
            <person name="Fluegel L."/>
            <person name="Davis C.M."/>
            <person name="Simpson J.R."/>
            <person name="Lauterbach L."/>
            <person name="Steele A.D."/>
            <person name="Gui C."/>
            <person name="Meng S."/>
            <person name="Li G."/>
            <person name="Viehrig K."/>
            <person name="Ye F."/>
            <person name="Su P."/>
            <person name="Kiefer A.F."/>
            <person name="Nichols A."/>
            <person name="Cepeda A.J."/>
            <person name="Yan W."/>
            <person name="Fan B."/>
            <person name="Jiang Y."/>
            <person name="Adhikari A."/>
            <person name="Zheng C.-J."/>
            <person name="Schuster L."/>
            <person name="Cowan T.M."/>
            <person name="Smanski M.J."/>
            <person name="Chevrette M.G."/>
            <person name="De Carvalho L.P.S."/>
            <person name="Shen B."/>
        </authorList>
    </citation>
    <scope>NUCLEOTIDE SEQUENCE [LARGE SCALE GENOMIC DNA]</scope>
    <source>
        <strain evidence="2 3">NPDC059500</strain>
    </source>
</reference>
<evidence type="ECO:0000259" key="1">
    <source>
        <dbReference type="SMART" id="SM00507"/>
    </source>
</evidence>
<sequence length="242" mass="27389">MTNPRRKQCGAVKCKRAFNADRMREYQRRYKEQHGYYQTRLYDKGRKKQYAITCAHCGREATVTKASAQYCSHQCFYDGRYGADRPRENTREAAKLRRHAQAAARLEKAASGVSGKGVWTTGRCSHCGTEFTRHSFGMPATHCSAACRRSDRLLLRRALQHDLDAGRVSRIAIYQRDDWTCHICGDPVDRDAVVPDLAAPVLDHVVPLARGGSHREDNLRTAHFYCNSVKRDLVDGWSALAG</sequence>
<keyword evidence="2" id="KW-0378">Hydrolase</keyword>
<organism evidence="2 3">
    <name type="scientific">Streptomyces anandii</name>
    <dbReference type="NCBI Taxonomy" id="285454"/>
    <lineage>
        <taxon>Bacteria</taxon>
        <taxon>Bacillati</taxon>
        <taxon>Actinomycetota</taxon>
        <taxon>Actinomycetes</taxon>
        <taxon>Kitasatosporales</taxon>
        <taxon>Streptomycetaceae</taxon>
        <taxon>Streptomyces</taxon>
    </lineage>
</organism>
<dbReference type="GO" id="GO:0004519">
    <property type="term" value="F:endonuclease activity"/>
    <property type="evidence" value="ECO:0007669"/>
    <property type="project" value="UniProtKB-KW"/>
</dbReference>
<accession>A0ABW6HHV0</accession>
<protein>
    <submittedName>
        <fullName evidence="2">HNH endonuclease</fullName>
    </submittedName>
</protein>
<keyword evidence="3" id="KW-1185">Reference proteome</keyword>
<comment type="caution">
    <text evidence="2">The sequence shown here is derived from an EMBL/GenBank/DDBJ whole genome shotgun (WGS) entry which is preliminary data.</text>
</comment>